<comment type="domain">
    <text evidence="10">Consists of three domains: the N-terminal catalytic domain, the anticodon-binding domain and the C-terminal extension.</text>
</comment>
<evidence type="ECO:0000313" key="13">
    <source>
        <dbReference type="Proteomes" id="UP001596461"/>
    </source>
</evidence>
<evidence type="ECO:0000256" key="6">
    <source>
        <dbReference type="ARBA" id="ARBA00022917"/>
    </source>
</evidence>
<dbReference type="PANTHER" id="PTHR43382">
    <property type="entry name" value="PROLYL-TRNA SYNTHETASE"/>
    <property type="match status" value="1"/>
</dbReference>
<comment type="function">
    <text evidence="10">Catalyzes the attachment of proline to tRNA(Pro) in a two-step reaction: proline is first activated by ATP to form Pro-AMP and then transferred to the acceptor end of tRNA(Pro).</text>
</comment>
<evidence type="ECO:0000259" key="11">
    <source>
        <dbReference type="PROSITE" id="PS50862"/>
    </source>
</evidence>
<dbReference type="FunFam" id="3.40.50.800:FF:000005">
    <property type="entry name" value="bifunctional glutamate/proline--tRNA ligase"/>
    <property type="match status" value="1"/>
</dbReference>
<dbReference type="InterPro" id="IPR004499">
    <property type="entry name" value="Pro-tRNA-ligase_IIa_arc-type"/>
</dbReference>
<dbReference type="InterPro" id="IPR036621">
    <property type="entry name" value="Anticodon-bd_dom_sf"/>
</dbReference>
<reference evidence="12 13" key="1">
    <citation type="journal article" date="2019" name="Int. J. Syst. Evol. Microbiol.">
        <title>The Global Catalogue of Microorganisms (GCM) 10K type strain sequencing project: providing services to taxonomists for standard genome sequencing and annotation.</title>
        <authorList>
            <consortium name="The Broad Institute Genomics Platform"/>
            <consortium name="The Broad Institute Genome Sequencing Center for Infectious Disease"/>
            <person name="Wu L."/>
            <person name="Ma J."/>
        </authorList>
    </citation>
    <scope>NUCLEOTIDE SEQUENCE [LARGE SCALE GENOMIC DNA]</scope>
    <source>
        <strain evidence="12 13">DT31</strain>
    </source>
</reference>
<dbReference type="EC" id="6.1.1.15" evidence="10"/>
<evidence type="ECO:0000256" key="9">
    <source>
        <dbReference type="ARBA" id="ARBA00060806"/>
    </source>
</evidence>
<sequence length="500" mass="56114">MSEHDDAGSGGDDAQELGITKSKEYETGEWYAEVVQKAKLANYAPDGMSGFIITRPRGYALWERLQNFLDAKFKATGAQNAYFPLFIPESYLEAEKDIVEGFDPEVAWVTHGGHEELDERLAVRPTSESIIAPYMSQWVRSHRDLPLRLNQWASVVRWEATDTKPFFRTKEFLWQEGHTAHADREGAWAETMTRLDQYESAYQDFLAIPVLRGQKPDHDKFPGADTTTTVEALMPDGKSVQGGTSHYLGTSFAEAFDITFSDEDEADRVAHTTSWGLSWRALGALIMTHSDDQGLVLPPTVAPTQVVIVPIWQEDTKDEVLEYAEGVAEELEEAGVRVELDDRDTRNPGFKFNEHELNGVPVRFEIGPYEVDDDEVTVVHRPDGEETTVDRDDVAETTQEHLDEVYAKLYAAAEENLEGEVREADSRNEILGTIGQHGGYVKAPWCGDEACETEVKDQIAAEIVMVPFEEEDDRHGGDHDETCAICDDDATRTAYFAKSY</sequence>
<dbReference type="PROSITE" id="PS50862">
    <property type="entry name" value="AA_TRNA_LIGASE_II"/>
    <property type="match status" value="1"/>
</dbReference>
<dbReference type="PRINTS" id="PR01046">
    <property type="entry name" value="TRNASYNTHPRO"/>
</dbReference>
<dbReference type="FunFam" id="3.30.930.10:FF:000037">
    <property type="entry name" value="Proline--tRNA ligase"/>
    <property type="match status" value="1"/>
</dbReference>
<dbReference type="PANTHER" id="PTHR43382:SF2">
    <property type="entry name" value="BIFUNCTIONAL GLUTAMATE_PROLINE--TRNA LIGASE"/>
    <property type="match status" value="1"/>
</dbReference>
<keyword evidence="7 10" id="KW-0030">Aminoacyl-tRNA synthetase</keyword>
<dbReference type="Gene3D" id="3.30.930.10">
    <property type="entry name" value="Bira Bifunctional Protein, Domain 2"/>
    <property type="match status" value="1"/>
</dbReference>
<dbReference type="InterPro" id="IPR016061">
    <property type="entry name" value="Pro-tRNA_ligase_II_C"/>
</dbReference>
<dbReference type="InterPro" id="IPR002314">
    <property type="entry name" value="aa-tRNA-synt_IIb"/>
</dbReference>
<gene>
    <name evidence="10 12" type="primary">proS</name>
    <name evidence="12" type="ORF">ACFQL9_06985</name>
</gene>
<dbReference type="InterPro" id="IPR002316">
    <property type="entry name" value="Pro-tRNA-ligase_IIa"/>
</dbReference>
<dbReference type="GO" id="GO:0005524">
    <property type="term" value="F:ATP binding"/>
    <property type="evidence" value="ECO:0007669"/>
    <property type="project" value="UniProtKB-UniRule"/>
</dbReference>
<evidence type="ECO:0000256" key="10">
    <source>
        <dbReference type="HAMAP-Rule" id="MF_01571"/>
    </source>
</evidence>
<dbReference type="CDD" id="cd00778">
    <property type="entry name" value="ProRS_core_arch_euk"/>
    <property type="match status" value="1"/>
</dbReference>
<proteinExistence type="inferred from homology"/>
<evidence type="ECO:0000256" key="7">
    <source>
        <dbReference type="ARBA" id="ARBA00023146"/>
    </source>
</evidence>
<dbReference type="NCBIfam" id="TIGR00408">
    <property type="entry name" value="proS_fam_I"/>
    <property type="match status" value="1"/>
</dbReference>
<dbReference type="RefSeq" id="WP_284031975.1">
    <property type="nucleotide sequence ID" value="NZ_CP126154.1"/>
</dbReference>
<dbReference type="GO" id="GO:0004827">
    <property type="term" value="F:proline-tRNA ligase activity"/>
    <property type="evidence" value="ECO:0007669"/>
    <property type="project" value="UniProtKB-UniRule"/>
</dbReference>
<comment type="caution">
    <text evidence="12">The sequence shown here is derived from an EMBL/GenBank/DDBJ whole genome shotgun (WGS) entry which is preliminary data.</text>
</comment>
<dbReference type="GO" id="GO:0006433">
    <property type="term" value="P:prolyl-tRNA aminoacylation"/>
    <property type="evidence" value="ECO:0007669"/>
    <property type="project" value="UniProtKB-UniRule"/>
</dbReference>
<keyword evidence="6 10" id="KW-0648">Protein biosynthesis</keyword>
<dbReference type="SUPFAM" id="SSF52954">
    <property type="entry name" value="Class II aaRS ABD-related"/>
    <property type="match status" value="1"/>
</dbReference>
<evidence type="ECO:0000313" key="12">
    <source>
        <dbReference type="EMBL" id="MFC7069382.1"/>
    </source>
</evidence>
<keyword evidence="3 10" id="KW-0436">Ligase</keyword>
<dbReference type="Pfam" id="PF09180">
    <property type="entry name" value="ProRS-C_1"/>
    <property type="match status" value="1"/>
</dbReference>
<evidence type="ECO:0000256" key="4">
    <source>
        <dbReference type="ARBA" id="ARBA00022741"/>
    </source>
</evidence>
<comment type="similarity">
    <text evidence="9 10">Belongs to the class-II aminoacyl-tRNA synthetase family. ProS type 3 subfamily.</text>
</comment>
<dbReference type="Pfam" id="PF00587">
    <property type="entry name" value="tRNA-synt_2b"/>
    <property type="match status" value="1"/>
</dbReference>
<dbReference type="CDD" id="cd00862">
    <property type="entry name" value="ProRS_anticodon_zinc"/>
    <property type="match status" value="1"/>
</dbReference>
<comment type="catalytic activity">
    <reaction evidence="8 10">
        <text>tRNA(Pro) + L-proline + ATP = L-prolyl-tRNA(Pro) + AMP + diphosphate</text>
        <dbReference type="Rhea" id="RHEA:14305"/>
        <dbReference type="Rhea" id="RHEA-COMP:9700"/>
        <dbReference type="Rhea" id="RHEA-COMP:9702"/>
        <dbReference type="ChEBI" id="CHEBI:30616"/>
        <dbReference type="ChEBI" id="CHEBI:33019"/>
        <dbReference type="ChEBI" id="CHEBI:60039"/>
        <dbReference type="ChEBI" id="CHEBI:78442"/>
        <dbReference type="ChEBI" id="CHEBI:78532"/>
        <dbReference type="ChEBI" id="CHEBI:456215"/>
        <dbReference type="EC" id="6.1.1.15"/>
    </reaction>
</comment>
<dbReference type="InterPro" id="IPR017449">
    <property type="entry name" value="Pro-tRNA_synth_II"/>
</dbReference>
<dbReference type="SMART" id="SM00946">
    <property type="entry name" value="ProRS-C_1"/>
    <property type="match status" value="1"/>
</dbReference>
<name>A0ABD5W856_9EURY</name>
<protein>
    <recommendedName>
        <fullName evidence="10">Proline--tRNA ligase</fullName>
        <ecNumber evidence="10">6.1.1.15</ecNumber>
    </recommendedName>
    <alternativeName>
        <fullName evidence="10">Prolyl-tRNA synthetase</fullName>
        <shortName evidence="10">ProRS</shortName>
    </alternativeName>
</protein>
<dbReference type="Proteomes" id="UP001596461">
    <property type="component" value="Unassembled WGS sequence"/>
</dbReference>
<dbReference type="HAMAP" id="MF_01571">
    <property type="entry name" value="Pro_tRNA_synth_type3"/>
    <property type="match status" value="1"/>
</dbReference>
<dbReference type="InterPro" id="IPR045864">
    <property type="entry name" value="aa-tRNA-synth_II/BPL/LPL"/>
</dbReference>
<accession>A0ABD5W856</accession>
<keyword evidence="13" id="KW-1185">Reference proteome</keyword>
<dbReference type="Gene3D" id="3.30.110.30">
    <property type="entry name" value="C-terminal domain of ProRS"/>
    <property type="match status" value="1"/>
</dbReference>
<dbReference type="AlphaFoldDB" id="A0ABD5W856"/>
<evidence type="ECO:0000256" key="3">
    <source>
        <dbReference type="ARBA" id="ARBA00022598"/>
    </source>
</evidence>
<dbReference type="SUPFAM" id="SSF64586">
    <property type="entry name" value="C-terminal domain of ProRS"/>
    <property type="match status" value="1"/>
</dbReference>
<keyword evidence="2 10" id="KW-0963">Cytoplasm</keyword>
<dbReference type="EMBL" id="JBHTAH010000004">
    <property type="protein sequence ID" value="MFC7069382.1"/>
    <property type="molecule type" value="Genomic_DNA"/>
</dbReference>
<dbReference type="InterPro" id="IPR006195">
    <property type="entry name" value="aa-tRNA-synth_II"/>
</dbReference>
<evidence type="ECO:0000256" key="1">
    <source>
        <dbReference type="ARBA" id="ARBA00004496"/>
    </source>
</evidence>
<dbReference type="GeneID" id="81123795"/>
<organism evidence="12 13">
    <name type="scientific">Halobaculum lipolyticum</name>
    <dbReference type="NCBI Taxonomy" id="3032001"/>
    <lineage>
        <taxon>Archaea</taxon>
        <taxon>Methanobacteriati</taxon>
        <taxon>Methanobacteriota</taxon>
        <taxon>Stenosarchaea group</taxon>
        <taxon>Halobacteria</taxon>
        <taxon>Halobacteriales</taxon>
        <taxon>Haloferacaceae</taxon>
        <taxon>Halobaculum</taxon>
    </lineage>
</organism>
<evidence type="ECO:0000256" key="5">
    <source>
        <dbReference type="ARBA" id="ARBA00022840"/>
    </source>
</evidence>
<comment type="subunit">
    <text evidence="10">Homodimer.</text>
</comment>
<evidence type="ECO:0000256" key="2">
    <source>
        <dbReference type="ARBA" id="ARBA00022490"/>
    </source>
</evidence>
<feature type="domain" description="Aminoacyl-transfer RNA synthetases class-II family profile" evidence="11">
    <location>
        <begin position="29"/>
        <end position="298"/>
    </location>
</feature>
<comment type="subcellular location">
    <subcellularLocation>
        <location evidence="1 10">Cytoplasm</location>
    </subcellularLocation>
</comment>
<dbReference type="Pfam" id="PF03129">
    <property type="entry name" value="HGTP_anticodon"/>
    <property type="match status" value="1"/>
</dbReference>
<evidence type="ECO:0000256" key="8">
    <source>
        <dbReference type="ARBA" id="ARBA00047671"/>
    </source>
</evidence>
<keyword evidence="4 10" id="KW-0547">Nucleotide-binding</keyword>
<dbReference type="GO" id="GO:0005737">
    <property type="term" value="C:cytoplasm"/>
    <property type="evidence" value="ECO:0007669"/>
    <property type="project" value="UniProtKB-SubCell"/>
</dbReference>
<dbReference type="SUPFAM" id="SSF55681">
    <property type="entry name" value="Class II aaRS and biotin synthetases"/>
    <property type="match status" value="1"/>
</dbReference>
<dbReference type="Gene3D" id="3.40.50.800">
    <property type="entry name" value="Anticodon-binding domain"/>
    <property type="match status" value="1"/>
</dbReference>
<keyword evidence="5 10" id="KW-0067">ATP-binding</keyword>
<dbReference type="InterPro" id="IPR033721">
    <property type="entry name" value="ProRS_core_arch_euk"/>
</dbReference>
<dbReference type="InterPro" id="IPR004154">
    <property type="entry name" value="Anticodon-bd"/>
</dbReference>